<keyword evidence="5 9" id="KW-0408">Iron</keyword>
<dbReference type="EC" id="3.1.12.1" evidence="9"/>
<dbReference type="EMBL" id="LJCQ01000153">
    <property type="protein sequence ID" value="KPV46978.1"/>
    <property type="molecule type" value="Genomic_DNA"/>
</dbReference>
<dbReference type="Gene3D" id="3.90.320.10">
    <property type="match status" value="1"/>
</dbReference>
<dbReference type="PANTHER" id="PTHR37168">
    <property type="entry name" value="CRISPR-ASSOCIATED EXONUCLEASE CAS4"/>
    <property type="match status" value="1"/>
</dbReference>
<keyword evidence="13" id="KW-1185">Reference proteome</keyword>
<dbReference type="GO" id="GO:0051607">
    <property type="term" value="P:defense response to virus"/>
    <property type="evidence" value="ECO:0007669"/>
    <property type="project" value="UniProtKB-KW"/>
</dbReference>
<keyword evidence="6 9" id="KW-0411">Iron-sulfur</keyword>
<organism evidence="11 14">
    <name type="scientific">Acidiplasma aeolicum</name>
    <dbReference type="NCBI Taxonomy" id="507754"/>
    <lineage>
        <taxon>Archaea</taxon>
        <taxon>Methanobacteriati</taxon>
        <taxon>Thermoplasmatota</taxon>
        <taxon>Thermoplasmata</taxon>
        <taxon>Thermoplasmatales</taxon>
        <taxon>Ferroplasmaceae</taxon>
        <taxon>Acidiplasma</taxon>
    </lineage>
</organism>
<comment type="similarity">
    <text evidence="9">Belongs to the CRISPR-associated exonuclease Cas4 family.</text>
</comment>
<evidence type="ECO:0000256" key="4">
    <source>
        <dbReference type="ARBA" id="ARBA00022839"/>
    </source>
</evidence>
<keyword evidence="7 9" id="KW-0051">Antiviral defense</keyword>
<evidence type="ECO:0000256" key="7">
    <source>
        <dbReference type="ARBA" id="ARBA00023118"/>
    </source>
</evidence>
<evidence type="ECO:0000256" key="1">
    <source>
        <dbReference type="ARBA" id="ARBA00022722"/>
    </source>
</evidence>
<comment type="caution">
    <text evidence="11">The sequence shown here is derived from an EMBL/GenBank/DDBJ whole genome shotgun (WGS) entry which is preliminary data.</text>
</comment>
<evidence type="ECO:0000256" key="9">
    <source>
        <dbReference type="RuleBase" id="RU365022"/>
    </source>
</evidence>
<comment type="cofactor">
    <cofactor evidence="9">
        <name>Mg(2+)</name>
        <dbReference type="ChEBI" id="CHEBI:18420"/>
    </cofactor>
    <cofactor evidence="9">
        <name>Mn(2+)</name>
        <dbReference type="ChEBI" id="CHEBI:29035"/>
    </cofactor>
    <text evidence="9">Mg(2+) or Mn(2+) required for ssDNA cleavage activity.</text>
</comment>
<evidence type="ECO:0000259" key="10">
    <source>
        <dbReference type="Pfam" id="PF01930"/>
    </source>
</evidence>
<dbReference type="InterPro" id="IPR022765">
    <property type="entry name" value="Dna2/Cas4_DUF83"/>
</dbReference>
<reference evidence="12 13" key="2">
    <citation type="submission" date="2015-09" db="EMBL/GenBank/DDBJ databases">
        <title>Heavy metals and arsenic resistance mechanisms in polyextremophilic archaea of the family Ferroplasmaceae.</title>
        <authorList>
            <person name="Bulaev A.G."/>
            <person name="Kanygina A.V."/>
        </authorList>
    </citation>
    <scope>NUCLEOTIDE SEQUENCE [LARGE SCALE GENOMIC DNA]</scope>
    <source>
        <strain evidence="12 13">VT</strain>
    </source>
</reference>
<evidence type="ECO:0000256" key="6">
    <source>
        <dbReference type="ARBA" id="ARBA00023014"/>
    </source>
</evidence>
<feature type="domain" description="DUF83" evidence="10">
    <location>
        <begin position="18"/>
        <end position="178"/>
    </location>
</feature>
<name>A0A0P9DB60_9ARCH</name>
<keyword evidence="3 9" id="KW-0378">Hydrolase</keyword>
<evidence type="ECO:0000313" key="13">
    <source>
        <dbReference type="Proteomes" id="UP000050320"/>
    </source>
</evidence>
<comment type="function">
    <text evidence="9">CRISPR (clustered regularly interspaced short palindromic repeat) is an adaptive immune system that provides protection against mobile genetic elements (viruses, transposable elements and conjugative plasmids). CRISPR clusters contain sequences complementary to antecedent mobile elements and target invading nucleic acids. CRISPR clusters are transcribed and processed into CRISPR RNA (crRNA).</text>
</comment>
<keyword evidence="8 9" id="KW-0464">Manganese</keyword>
<dbReference type="GO" id="GO:0046872">
    <property type="term" value="F:metal ion binding"/>
    <property type="evidence" value="ECO:0007669"/>
    <property type="project" value="UniProtKB-KW"/>
</dbReference>
<accession>A0A0P9DB60</accession>
<gene>
    <name evidence="12" type="ORF">AOG54_03140</name>
    <name evidence="11" type="ORF">SE19_03120</name>
</gene>
<keyword evidence="1 9" id="KW-0540">Nuclease</keyword>
<evidence type="ECO:0000313" key="14">
    <source>
        <dbReference type="Proteomes" id="UP000050515"/>
    </source>
</evidence>
<comment type="cofactor">
    <cofactor evidence="9">
        <name>iron-sulfur cluster</name>
        <dbReference type="ChEBI" id="CHEBI:30408"/>
    </cofactor>
</comment>
<dbReference type="Pfam" id="PF01930">
    <property type="entry name" value="Cas_Cas4"/>
    <property type="match status" value="1"/>
</dbReference>
<evidence type="ECO:0000313" key="11">
    <source>
        <dbReference type="EMBL" id="KPV46978.1"/>
    </source>
</evidence>
<proteinExistence type="inferred from homology"/>
<sequence length="179" mass="21454">MKDFIWRLRMNYDIKSIKGTDINYYFICKRRAWMSIHTFYIIDKNQFIEHGNFLNNRNRKYGYHGIRIGHNEIDNLEIDTQGNYIVHEFKRGRKALEGDIFQVLHYIELLENEGFKVRYGVLHLLGANKIKIVEKTPELLSKLEKAYENINNLRNDKMPEPVKNYYCSHGCSYAFFCWG</sequence>
<keyword evidence="2 9" id="KW-0479">Metal-binding</keyword>
<dbReference type="InterPro" id="IPR013343">
    <property type="entry name" value="CRISPR-assoc_prot_Cas4"/>
</dbReference>
<reference evidence="11 14" key="1">
    <citation type="submission" date="2015-09" db="EMBL/GenBank/DDBJ databases">
        <title>Draft genome sequence of Acidiplasma aeolicum DSM 18409.</title>
        <authorList>
            <person name="Hemp J."/>
        </authorList>
    </citation>
    <scope>NUCLEOTIDE SEQUENCE [LARGE SCALE GENOMIC DNA]</scope>
    <source>
        <strain evidence="11 14">V</strain>
    </source>
</reference>
<keyword evidence="4 9" id="KW-0269">Exonuclease</keyword>
<dbReference type="PANTHER" id="PTHR37168:SF2">
    <property type="entry name" value="CRISPR-ASSOCIATED EXONUCLEASE CAS4"/>
    <property type="match status" value="1"/>
</dbReference>
<protein>
    <recommendedName>
        <fullName evidence="9">CRISPR-associated exonuclease Cas4</fullName>
        <ecNumber evidence="9">3.1.12.1</ecNumber>
    </recommendedName>
</protein>
<dbReference type="InterPro" id="IPR011604">
    <property type="entry name" value="PDDEXK-like_dom_sf"/>
</dbReference>
<evidence type="ECO:0000256" key="8">
    <source>
        <dbReference type="ARBA" id="ARBA00023211"/>
    </source>
</evidence>
<dbReference type="AlphaFoldDB" id="A0A0P9DB60"/>
<dbReference type="Proteomes" id="UP000050515">
    <property type="component" value="Unassembled WGS sequence"/>
</dbReference>
<dbReference type="PATRIC" id="fig|507754.4.peg.375"/>
<evidence type="ECO:0000256" key="3">
    <source>
        <dbReference type="ARBA" id="ARBA00022801"/>
    </source>
</evidence>
<dbReference type="Proteomes" id="UP000050320">
    <property type="component" value="Unassembled WGS sequence"/>
</dbReference>
<dbReference type="EMBL" id="LKBG01000145">
    <property type="protein sequence ID" value="KQB35305.1"/>
    <property type="molecule type" value="Genomic_DNA"/>
</dbReference>
<evidence type="ECO:0000256" key="2">
    <source>
        <dbReference type="ARBA" id="ARBA00022723"/>
    </source>
</evidence>
<dbReference type="GO" id="GO:0004527">
    <property type="term" value="F:exonuclease activity"/>
    <property type="evidence" value="ECO:0007669"/>
    <property type="project" value="UniProtKB-KW"/>
</dbReference>
<evidence type="ECO:0000256" key="5">
    <source>
        <dbReference type="ARBA" id="ARBA00023004"/>
    </source>
</evidence>
<dbReference type="GO" id="GO:0051536">
    <property type="term" value="F:iron-sulfur cluster binding"/>
    <property type="evidence" value="ECO:0007669"/>
    <property type="project" value="UniProtKB-KW"/>
</dbReference>
<evidence type="ECO:0000313" key="12">
    <source>
        <dbReference type="EMBL" id="KQB35305.1"/>
    </source>
</evidence>
<dbReference type="NCBIfam" id="TIGR00372">
    <property type="entry name" value="cas4"/>
    <property type="match status" value="1"/>
</dbReference>